<dbReference type="AlphaFoldDB" id="A0A0R2BRH0"/>
<organism evidence="3 4">
    <name type="scientific">Secundilactobacillus collinoides DSM 20515 = JCM 1123</name>
    <dbReference type="NCBI Taxonomy" id="1423733"/>
    <lineage>
        <taxon>Bacteria</taxon>
        <taxon>Bacillati</taxon>
        <taxon>Bacillota</taxon>
        <taxon>Bacilli</taxon>
        <taxon>Lactobacillales</taxon>
        <taxon>Lactobacillaceae</taxon>
        <taxon>Secundilactobacillus</taxon>
    </lineage>
</organism>
<feature type="transmembrane region" description="Helical" evidence="1">
    <location>
        <begin position="62"/>
        <end position="81"/>
    </location>
</feature>
<evidence type="ECO:0000256" key="1">
    <source>
        <dbReference type="SAM" id="Phobius"/>
    </source>
</evidence>
<proteinExistence type="predicted"/>
<dbReference type="PATRIC" id="fig|1423733.4.peg.62"/>
<feature type="transmembrane region" description="Helical" evidence="1">
    <location>
        <begin position="87"/>
        <end position="108"/>
    </location>
</feature>
<name>A0A0R2BRH0_SECCO</name>
<feature type="transmembrane region" description="Helical" evidence="1">
    <location>
        <begin position="12"/>
        <end position="30"/>
    </location>
</feature>
<dbReference type="STRING" id="33960.TY91_08990"/>
<dbReference type="Pfam" id="PF00990">
    <property type="entry name" value="GGDEF"/>
    <property type="match status" value="1"/>
</dbReference>
<keyword evidence="1" id="KW-0812">Transmembrane</keyword>
<protein>
    <submittedName>
        <fullName evidence="3">GGDEF domain-containing protein</fullName>
    </submittedName>
</protein>
<dbReference type="Proteomes" id="UP000051845">
    <property type="component" value="Unassembled WGS sequence"/>
</dbReference>
<feature type="transmembrane region" description="Helical" evidence="1">
    <location>
        <begin position="36"/>
        <end position="55"/>
    </location>
</feature>
<keyword evidence="1" id="KW-0472">Membrane</keyword>
<evidence type="ECO:0000313" key="3">
    <source>
        <dbReference type="EMBL" id="KRM78035.1"/>
    </source>
</evidence>
<dbReference type="EMBL" id="AYYR01000001">
    <property type="protein sequence ID" value="KRM78035.1"/>
    <property type="molecule type" value="Genomic_DNA"/>
</dbReference>
<dbReference type="InterPro" id="IPR029787">
    <property type="entry name" value="Nucleotide_cyclase"/>
</dbReference>
<keyword evidence="1" id="KW-1133">Transmembrane helix</keyword>
<dbReference type="Gene3D" id="3.30.70.270">
    <property type="match status" value="1"/>
</dbReference>
<evidence type="ECO:0000259" key="2">
    <source>
        <dbReference type="Pfam" id="PF00990"/>
    </source>
</evidence>
<comment type="caution">
    <text evidence="3">The sequence shown here is derived from an EMBL/GenBank/DDBJ whole genome shotgun (WGS) entry which is preliminary data.</text>
</comment>
<dbReference type="InterPro" id="IPR000160">
    <property type="entry name" value="GGDEF_dom"/>
</dbReference>
<dbReference type="InterPro" id="IPR043128">
    <property type="entry name" value="Rev_trsase/Diguanyl_cyclase"/>
</dbReference>
<evidence type="ECO:0000313" key="4">
    <source>
        <dbReference type="Proteomes" id="UP000051845"/>
    </source>
</evidence>
<dbReference type="SUPFAM" id="SSF55073">
    <property type="entry name" value="Nucleotide cyclase"/>
    <property type="match status" value="1"/>
</dbReference>
<gene>
    <name evidence="3" type="ORF">FC82_GL000061</name>
</gene>
<feature type="domain" description="GGDEF" evidence="2">
    <location>
        <begin position="132"/>
        <end position="274"/>
    </location>
</feature>
<dbReference type="InterPro" id="IPR014743">
    <property type="entry name" value="Cl-channel_core"/>
</dbReference>
<dbReference type="SUPFAM" id="SSF81340">
    <property type="entry name" value="Clc chloride channel"/>
    <property type="match status" value="1"/>
</dbReference>
<dbReference type="RefSeq" id="WP_054760331.1">
    <property type="nucleotide sequence ID" value="NZ_AYYR01000001.1"/>
</dbReference>
<accession>A0A0R2BRH0</accession>
<sequence>MTNKHQNANLYIDVCWLLFLAAFAGTAILMALSGHLILNTIYLFCTIVLLLMTYFWGLLTGLVANFLFIAIQIIIVLYQYLAKTQDIPWPLMFWMVQPLMLSVILYFLTINQTYLQQQSRDLQTALIERGAFDAQTNLRTRVAYQEDAQVFIETNRRFQLPVSTLIIKIRYYNDLRRMMTAEQLTELLQLASSTIKKITRDNDITYLLDRDDPTWAILIYANTDGARVATSRIKEGFDKAFRDNPDLTNVALALVVGVATWDPETMKTPSDFMEAGLKETQYDVS</sequence>
<reference evidence="3 4" key="1">
    <citation type="journal article" date="2015" name="Genome Announc.">
        <title>Expanding the biotechnology potential of lactobacilli through comparative genomics of 213 strains and associated genera.</title>
        <authorList>
            <person name="Sun Z."/>
            <person name="Harris H.M."/>
            <person name="McCann A."/>
            <person name="Guo C."/>
            <person name="Argimon S."/>
            <person name="Zhang W."/>
            <person name="Yang X."/>
            <person name="Jeffery I.B."/>
            <person name="Cooney J.C."/>
            <person name="Kagawa T.F."/>
            <person name="Liu W."/>
            <person name="Song Y."/>
            <person name="Salvetti E."/>
            <person name="Wrobel A."/>
            <person name="Rasinkangas P."/>
            <person name="Parkhill J."/>
            <person name="Rea M.C."/>
            <person name="O'Sullivan O."/>
            <person name="Ritari J."/>
            <person name="Douillard F.P."/>
            <person name="Paul Ross R."/>
            <person name="Yang R."/>
            <person name="Briner A.E."/>
            <person name="Felis G.E."/>
            <person name="de Vos W.M."/>
            <person name="Barrangou R."/>
            <person name="Klaenhammer T.R."/>
            <person name="Caufield P.W."/>
            <person name="Cui Y."/>
            <person name="Zhang H."/>
            <person name="O'Toole P.W."/>
        </authorList>
    </citation>
    <scope>NUCLEOTIDE SEQUENCE [LARGE SCALE GENOMIC DNA]</scope>
    <source>
        <strain evidence="3 4">DSM 20515</strain>
    </source>
</reference>